<feature type="compositionally biased region" description="Basic and acidic residues" evidence="1">
    <location>
        <begin position="107"/>
        <end position="127"/>
    </location>
</feature>
<keyword evidence="3" id="KW-1185">Reference proteome</keyword>
<feature type="compositionally biased region" description="Basic and acidic residues" evidence="1">
    <location>
        <begin position="9"/>
        <end position="29"/>
    </location>
</feature>
<dbReference type="Pfam" id="PF04910">
    <property type="entry name" value="Tcf25"/>
    <property type="match status" value="1"/>
</dbReference>
<dbReference type="GO" id="GO:1990112">
    <property type="term" value="C:RQC complex"/>
    <property type="evidence" value="ECO:0007669"/>
    <property type="project" value="TreeGrafter"/>
</dbReference>
<sequence>MSSRALRKLQREQEHQKHLNILDKGHAQDDESDQDDAPAPKALNAFDMLNEVDEEDEDDKADVISSEEDDDTISNPKTVLEEAKPAPSDAVKGKSKSKKKKSKKKSKVAENVRTTDKPAQDTRRASQLDEIDLALKSLSTKANDDPSASIRVQINEANLQLYRLLAVESKHLNALNEMKRLFGNAVLENEDEAEGTPRRRGRGPQQLDLGAALTGRYSPASRGQGLAGLALRRNPFILGKEEWPKATSGGLGMELVEKMEDGTIEYRFVHSTGYQDVQRQFQTCVESMDPQRMIHMLQYNPYHISTLLQVSEIAKQQGDHSVSGDLLERALFSFGRAVHSSFTTALAEGKARLDFRRPENREFWLAAWRYTNNLGQRGTWRTAYEWAKLILSLDPEGDPYCVALVIDQVALRGGQTDHFLQLSSCSFFRDDLWKTRPNIQISTALAQYKLKQAQSSRAKLKECIKKYPWTFARLFQALNLGHIPKSIWGTSAQTAHDRYDCELYVHNAKDLWNTPEAISFLVEVAESMEPVKRDNWSTADITHDEARHILLSGVPTLIDLIPRKYSSLLDSSSDPLAPRDNLPSYNPFPPGLAHERFATLFEIADDLDPVTPDDLDPEGTPNPRSPEDNERTLRDAQELRGLQGFFRRFMPWLETGQTSADGAAESVEREAGVEVPEGIQGIPGELLAGSRERLMELQRVAAGRDGGMDTNGDGARNGHELDEPSSPTIGTPHDGFPATSSSEVLDATIESPTTRQEPQEPYDEDRNQRWLAGQGLLRLREFTIQHGTVETEWPANSGQTIVTEYATRMAQLRQQRTRNFILDYTLRQGTSLEVKDLITREMARIQR</sequence>
<comment type="caution">
    <text evidence="2">The sequence shown here is derived from an EMBL/GenBank/DDBJ whole genome shotgun (WGS) entry which is preliminary data.</text>
</comment>
<dbReference type="GO" id="GO:1990116">
    <property type="term" value="P:ribosome-associated ubiquitin-dependent protein catabolic process"/>
    <property type="evidence" value="ECO:0007669"/>
    <property type="project" value="TreeGrafter"/>
</dbReference>
<accession>A0AA39R4I2</accession>
<feature type="compositionally biased region" description="Acidic residues" evidence="1">
    <location>
        <begin position="607"/>
        <end position="617"/>
    </location>
</feature>
<evidence type="ECO:0008006" key="4">
    <source>
        <dbReference type="Google" id="ProtNLM"/>
    </source>
</evidence>
<dbReference type="EMBL" id="JAFEKC020000005">
    <property type="protein sequence ID" value="KAK0514762.1"/>
    <property type="molecule type" value="Genomic_DNA"/>
</dbReference>
<dbReference type="GO" id="GO:0072344">
    <property type="term" value="P:rescue of stalled ribosome"/>
    <property type="evidence" value="ECO:0007669"/>
    <property type="project" value="TreeGrafter"/>
</dbReference>
<dbReference type="PANTHER" id="PTHR22684">
    <property type="entry name" value="NULP1-RELATED"/>
    <property type="match status" value="1"/>
</dbReference>
<evidence type="ECO:0000256" key="1">
    <source>
        <dbReference type="SAM" id="MobiDB-lite"/>
    </source>
</evidence>
<dbReference type="InterPro" id="IPR006994">
    <property type="entry name" value="TCF25/Rqc1"/>
</dbReference>
<reference evidence="2" key="1">
    <citation type="submission" date="2023-03" db="EMBL/GenBank/DDBJ databases">
        <title>Complete genome of Cladonia borealis.</title>
        <authorList>
            <person name="Park H."/>
        </authorList>
    </citation>
    <scope>NUCLEOTIDE SEQUENCE</scope>
    <source>
        <strain evidence="2">ANT050790</strain>
    </source>
</reference>
<dbReference type="Proteomes" id="UP001166286">
    <property type="component" value="Unassembled WGS sequence"/>
</dbReference>
<feature type="region of interest" description="Disordered" evidence="1">
    <location>
        <begin position="607"/>
        <end position="632"/>
    </location>
</feature>
<dbReference type="AlphaFoldDB" id="A0AA39R4I2"/>
<feature type="compositionally biased region" description="Basic residues" evidence="1">
    <location>
        <begin position="93"/>
        <end position="106"/>
    </location>
</feature>
<proteinExistence type="predicted"/>
<feature type="region of interest" description="Disordered" evidence="1">
    <location>
        <begin position="1"/>
        <end position="127"/>
    </location>
</feature>
<name>A0AA39R4I2_9LECA</name>
<evidence type="ECO:0000313" key="2">
    <source>
        <dbReference type="EMBL" id="KAK0514762.1"/>
    </source>
</evidence>
<dbReference type="PANTHER" id="PTHR22684:SF0">
    <property type="entry name" value="RIBOSOME QUALITY CONTROL COMPLEX SUBUNIT TCF25"/>
    <property type="match status" value="1"/>
</dbReference>
<feature type="compositionally biased region" description="Acidic residues" evidence="1">
    <location>
        <begin position="50"/>
        <end position="72"/>
    </location>
</feature>
<feature type="region of interest" description="Disordered" evidence="1">
    <location>
        <begin position="702"/>
        <end position="740"/>
    </location>
</feature>
<evidence type="ECO:0000313" key="3">
    <source>
        <dbReference type="Proteomes" id="UP001166286"/>
    </source>
</evidence>
<gene>
    <name evidence="2" type="ORF">JMJ35_003379</name>
</gene>
<organism evidence="2 3">
    <name type="scientific">Cladonia borealis</name>
    <dbReference type="NCBI Taxonomy" id="184061"/>
    <lineage>
        <taxon>Eukaryota</taxon>
        <taxon>Fungi</taxon>
        <taxon>Dikarya</taxon>
        <taxon>Ascomycota</taxon>
        <taxon>Pezizomycotina</taxon>
        <taxon>Lecanoromycetes</taxon>
        <taxon>OSLEUM clade</taxon>
        <taxon>Lecanoromycetidae</taxon>
        <taxon>Lecanorales</taxon>
        <taxon>Lecanorineae</taxon>
        <taxon>Cladoniaceae</taxon>
        <taxon>Cladonia</taxon>
    </lineage>
</organism>
<protein>
    <recommendedName>
        <fullName evidence="4">Transcription factor 25</fullName>
    </recommendedName>
</protein>